<dbReference type="SMART" id="SM00387">
    <property type="entry name" value="HATPase_c"/>
    <property type="match status" value="1"/>
</dbReference>
<keyword evidence="18" id="KW-1185">Reference proteome</keyword>
<dbReference type="GO" id="GO:0005524">
    <property type="term" value="F:ATP binding"/>
    <property type="evidence" value="ECO:0007669"/>
    <property type="project" value="UniProtKB-KW"/>
</dbReference>
<evidence type="ECO:0000313" key="18">
    <source>
        <dbReference type="Proteomes" id="UP001069802"/>
    </source>
</evidence>
<dbReference type="Gene3D" id="3.30.450.20">
    <property type="entry name" value="PAS domain"/>
    <property type="match status" value="2"/>
</dbReference>
<keyword evidence="4" id="KW-1003">Cell membrane</keyword>
<dbReference type="InterPro" id="IPR029151">
    <property type="entry name" value="Sensor-like_sf"/>
</dbReference>
<dbReference type="InterPro" id="IPR036890">
    <property type="entry name" value="HATPase_C_sf"/>
</dbReference>
<dbReference type="InterPro" id="IPR036097">
    <property type="entry name" value="HisK_dim/P_sf"/>
</dbReference>
<organism evidence="17 18">
    <name type="scientific">Kiloniella laminariae</name>
    <dbReference type="NCBI Taxonomy" id="454162"/>
    <lineage>
        <taxon>Bacteria</taxon>
        <taxon>Pseudomonadati</taxon>
        <taxon>Pseudomonadota</taxon>
        <taxon>Alphaproteobacteria</taxon>
        <taxon>Rhodospirillales</taxon>
        <taxon>Kiloniellaceae</taxon>
        <taxon>Kiloniella</taxon>
    </lineage>
</organism>
<feature type="domain" description="Histidine kinase" evidence="16">
    <location>
        <begin position="375"/>
        <end position="588"/>
    </location>
</feature>
<dbReference type="Gene3D" id="6.10.250.3020">
    <property type="match status" value="1"/>
</dbReference>
<comment type="subcellular location">
    <subcellularLocation>
        <location evidence="2">Cell membrane</location>
        <topology evidence="2">Multi-pass membrane protein</topology>
    </subcellularLocation>
</comment>
<dbReference type="InterPro" id="IPR005467">
    <property type="entry name" value="His_kinase_dom"/>
</dbReference>
<dbReference type="PANTHER" id="PTHR43065">
    <property type="entry name" value="SENSOR HISTIDINE KINASE"/>
    <property type="match status" value="1"/>
</dbReference>
<keyword evidence="7 15" id="KW-0812">Transmembrane</keyword>
<dbReference type="SUPFAM" id="SSF47384">
    <property type="entry name" value="Homodimeric domain of signal transducing histidine kinase"/>
    <property type="match status" value="1"/>
</dbReference>
<dbReference type="InterPro" id="IPR004358">
    <property type="entry name" value="Sig_transdc_His_kin-like_C"/>
</dbReference>
<evidence type="ECO:0000256" key="7">
    <source>
        <dbReference type="ARBA" id="ARBA00022692"/>
    </source>
</evidence>
<protein>
    <recommendedName>
        <fullName evidence="3">histidine kinase</fullName>
        <ecNumber evidence="3">2.7.13.3</ecNumber>
    </recommendedName>
</protein>
<keyword evidence="5" id="KW-0597">Phosphoprotein</keyword>
<comment type="caution">
    <text evidence="17">The sequence shown here is derived from an EMBL/GenBank/DDBJ whole genome shotgun (WGS) entry which is preliminary data.</text>
</comment>
<dbReference type="PANTHER" id="PTHR43065:SF46">
    <property type="entry name" value="C4-DICARBOXYLATE TRANSPORT SENSOR PROTEIN DCTB"/>
    <property type="match status" value="1"/>
</dbReference>
<keyword evidence="9" id="KW-0418">Kinase</keyword>
<evidence type="ECO:0000256" key="3">
    <source>
        <dbReference type="ARBA" id="ARBA00012438"/>
    </source>
</evidence>
<accession>A0ABT4LQV8</accession>
<evidence type="ECO:0000313" key="17">
    <source>
        <dbReference type="EMBL" id="MCZ4282706.1"/>
    </source>
</evidence>
<dbReference type="Proteomes" id="UP001069802">
    <property type="component" value="Unassembled WGS sequence"/>
</dbReference>
<gene>
    <name evidence="17" type="ORF">O4H49_18125</name>
</gene>
<keyword evidence="12" id="KW-0902">Two-component regulatory system</keyword>
<evidence type="ECO:0000256" key="10">
    <source>
        <dbReference type="ARBA" id="ARBA00022840"/>
    </source>
</evidence>
<evidence type="ECO:0000256" key="9">
    <source>
        <dbReference type="ARBA" id="ARBA00022777"/>
    </source>
</evidence>
<dbReference type="InterPro" id="IPR003594">
    <property type="entry name" value="HATPase_dom"/>
</dbReference>
<dbReference type="SUPFAM" id="SSF103190">
    <property type="entry name" value="Sensory domain-like"/>
    <property type="match status" value="1"/>
</dbReference>
<evidence type="ECO:0000256" key="8">
    <source>
        <dbReference type="ARBA" id="ARBA00022741"/>
    </source>
</evidence>
<dbReference type="Gene3D" id="1.10.287.130">
    <property type="match status" value="1"/>
</dbReference>
<name>A0ABT4LQV8_9PROT</name>
<evidence type="ECO:0000259" key="16">
    <source>
        <dbReference type="PROSITE" id="PS50109"/>
    </source>
</evidence>
<keyword evidence="14" id="KW-0175">Coiled coil</keyword>
<dbReference type="InterPro" id="IPR003661">
    <property type="entry name" value="HisK_dim/P_dom"/>
</dbReference>
<feature type="coiled-coil region" evidence="14">
    <location>
        <begin position="332"/>
        <end position="359"/>
    </location>
</feature>
<feature type="transmembrane region" description="Helical" evidence="15">
    <location>
        <begin position="295"/>
        <end position="313"/>
    </location>
</feature>
<reference evidence="17" key="1">
    <citation type="submission" date="2022-12" db="EMBL/GenBank/DDBJ databases">
        <title>Bacterial isolates from different developmental stages of Nematostella vectensis.</title>
        <authorList>
            <person name="Fraune S."/>
        </authorList>
    </citation>
    <scope>NUCLEOTIDE SEQUENCE</scope>
    <source>
        <strain evidence="17">G21630-S1</strain>
    </source>
</reference>
<evidence type="ECO:0000256" key="1">
    <source>
        <dbReference type="ARBA" id="ARBA00000085"/>
    </source>
</evidence>
<dbReference type="InterPro" id="IPR017055">
    <property type="entry name" value="Sig_transdc_His_kinase_DctB"/>
</dbReference>
<keyword evidence="13 15" id="KW-0472">Membrane</keyword>
<comment type="catalytic activity">
    <reaction evidence="1">
        <text>ATP + protein L-histidine = ADP + protein N-phospho-L-histidine.</text>
        <dbReference type="EC" id="2.7.13.3"/>
    </reaction>
</comment>
<keyword evidence="11 15" id="KW-1133">Transmembrane helix</keyword>
<evidence type="ECO:0000256" key="11">
    <source>
        <dbReference type="ARBA" id="ARBA00022989"/>
    </source>
</evidence>
<dbReference type="Gene3D" id="3.30.565.10">
    <property type="entry name" value="Histidine kinase-like ATPase, C-terminal domain"/>
    <property type="match status" value="1"/>
</dbReference>
<evidence type="ECO:0000256" key="14">
    <source>
        <dbReference type="SAM" id="Coils"/>
    </source>
</evidence>
<dbReference type="PROSITE" id="PS50109">
    <property type="entry name" value="HIS_KIN"/>
    <property type="match status" value="1"/>
</dbReference>
<dbReference type="InterPro" id="IPR033479">
    <property type="entry name" value="dCache_1"/>
</dbReference>
<dbReference type="EMBL" id="JAPWGY010000009">
    <property type="protein sequence ID" value="MCZ4282706.1"/>
    <property type="molecule type" value="Genomic_DNA"/>
</dbReference>
<keyword evidence="6" id="KW-0808">Transferase</keyword>
<dbReference type="Pfam" id="PF02743">
    <property type="entry name" value="dCache_1"/>
    <property type="match status" value="1"/>
</dbReference>
<dbReference type="CDD" id="cd00082">
    <property type="entry name" value="HisKA"/>
    <property type="match status" value="1"/>
</dbReference>
<evidence type="ECO:0000256" key="15">
    <source>
        <dbReference type="SAM" id="Phobius"/>
    </source>
</evidence>
<evidence type="ECO:0000256" key="6">
    <source>
        <dbReference type="ARBA" id="ARBA00022679"/>
    </source>
</evidence>
<evidence type="ECO:0000256" key="13">
    <source>
        <dbReference type="ARBA" id="ARBA00023136"/>
    </source>
</evidence>
<evidence type="ECO:0000256" key="12">
    <source>
        <dbReference type="ARBA" id="ARBA00023012"/>
    </source>
</evidence>
<sequence>MRSSMIRGPWLSWFISVLLGFGVIWLASYWVGVFTLQELRETTRERLSLYHGTVIGALDKYRYLPFVLSRDEDIRQLLSASQGNQELVSAINISLDATNLKAESDVVYVMDRFGTTLASSNWKESVSFVGHNYAFRPYFKDAMAGKEGRFFALGTVSGIPGFYMSHPVREKSGIIGVVVIKVNLEFLQQQWREGGETVFITDKNSVIFLSSKAEWLYKSLQPISQESMTQIRSVRQYGQAKLGQLKTREHSIAGSSVTEIDKRDFLVSTLDIGFPAWALHYLYPVALVRERQQTTFVIGLVLMTSFLVGALFLRERRLKIISSRRALEAEKIKEINIQLEQEITERRRSEQQLRAAQDGLVQAGKLAALGQMSAAIAHEINQPIAAIRTFVASANLLLKRGKTQELDNSLQQITFLTERMGAITGQLKTFARKAPTKLAPVEVHYVLSRAIGLMQPLFSREQVRIKTHLPSEKIYITGDEIRLEQVFVNLFRNATDAMSGKDQKEISVYLDLNQETVVIRVRDNGTGMNPEIIEQLYDPFFTTKTNGDGIGLGLSISYGIVTDLGGEILARNHPSGGAEFTLSFPLCDAPSNGHQSNEKQRN</sequence>
<dbReference type="Pfam" id="PF00512">
    <property type="entry name" value="HisKA"/>
    <property type="match status" value="1"/>
</dbReference>
<keyword evidence="8" id="KW-0547">Nucleotide-binding</keyword>
<evidence type="ECO:0000256" key="2">
    <source>
        <dbReference type="ARBA" id="ARBA00004651"/>
    </source>
</evidence>
<dbReference type="PRINTS" id="PR00344">
    <property type="entry name" value="BCTRLSENSOR"/>
</dbReference>
<dbReference type="EC" id="2.7.13.3" evidence="3"/>
<dbReference type="SUPFAM" id="SSF55874">
    <property type="entry name" value="ATPase domain of HSP90 chaperone/DNA topoisomerase II/histidine kinase"/>
    <property type="match status" value="1"/>
</dbReference>
<evidence type="ECO:0000256" key="5">
    <source>
        <dbReference type="ARBA" id="ARBA00022553"/>
    </source>
</evidence>
<feature type="transmembrane region" description="Helical" evidence="15">
    <location>
        <begin position="12"/>
        <end position="36"/>
    </location>
</feature>
<keyword evidence="10 17" id="KW-0067">ATP-binding</keyword>
<dbReference type="CDD" id="cd12914">
    <property type="entry name" value="PDC1_DGC_like"/>
    <property type="match status" value="1"/>
</dbReference>
<dbReference type="SMART" id="SM00388">
    <property type="entry name" value="HisKA"/>
    <property type="match status" value="1"/>
</dbReference>
<dbReference type="PIRSF" id="PIRSF036431">
    <property type="entry name" value="STHK_DctB"/>
    <property type="match status" value="1"/>
</dbReference>
<dbReference type="Pfam" id="PF02518">
    <property type="entry name" value="HATPase_c"/>
    <property type="match status" value="1"/>
</dbReference>
<evidence type="ECO:0000256" key="4">
    <source>
        <dbReference type="ARBA" id="ARBA00022475"/>
    </source>
</evidence>
<proteinExistence type="predicted"/>